<keyword evidence="5 8" id="KW-1133">Transmembrane helix</keyword>
<evidence type="ECO:0000256" key="2">
    <source>
        <dbReference type="ARBA" id="ARBA00022475"/>
    </source>
</evidence>
<keyword evidence="6 8" id="KW-0472">Membrane</keyword>
<feature type="transmembrane region" description="Helical" evidence="8">
    <location>
        <begin position="97"/>
        <end position="118"/>
    </location>
</feature>
<evidence type="ECO:0000256" key="1">
    <source>
        <dbReference type="ARBA" id="ARBA00004651"/>
    </source>
</evidence>
<evidence type="ECO:0000313" key="9">
    <source>
        <dbReference type="EMBL" id="KGN91784.1"/>
    </source>
</evidence>
<comment type="similarity">
    <text evidence="7">Belongs to the glycosyltransferase 87 family.</text>
</comment>
<keyword evidence="10" id="KW-1185">Reference proteome</keyword>
<evidence type="ECO:0000313" key="10">
    <source>
        <dbReference type="Proteomes" id="UP000030101"/>
    </source>
</evidence>
<evidence type="ECO:0000256" key="5">
    <source>
        <dbReference type="ARBA" id="ARBA00022989"/>
    </source>
</evidence>
<feature type="transmembrane region" description="Helical" evidence="8">
    <location>
        <begin position="269"/>
        <end position="289"/>
    </location>
</feature>
<evidence type="ECO:0000256" key="4">
    <source>
        <dbReference type="ARBA" id="ARBA00022692"/>
    </source>
</evidence>
<feature type="transmembrane region" description="Helical" evidence="8">
    <location>
        <begin position="29"/>
        <end position="47"/>
    </location>
</feature>
<gene>
    <name evidence="9" type="ORF">HQ43_06760</name>
</gene>
<name>A0ABR4XJY9_9PORP</name>
<dbReference type="Pfam" id="PF09594">
    <property type="entry name" value="GT87"/>
    <property type="match status" value="1"/>
</dbReference>
<accession>A0ABR4XJY9</accession>
<feature type="transmembrane region" description="Helical" evidence="8">
    <location>
        <begin position="54"/>
        <end position="85"/>
    </location>
</feature>
<dbReference type="Proteomes" id="UP000030101">
    <property type="component" value="Unassembled WGS sequence"/>
</dbReference>
<sequence length="337" mass="38836">MLFFSAMGFDQTPYYAPLYHQLHALFGEWLPLLSAVLLLIAIVMLPFEPKRRLLIFGTAAIFLPAAYLRSDINILTVASLLLVYTGVKRGKDGIAPLFIWLSGGVNLIGLSVLVYFFFSSRKKSFLLYTLLWGALFLISQLIICGGIQGMTETYTEWYALWEQKNKINLQDDTLNLSWLGLQRELVQPFFGESYRDRFFFITAMHMLLLPILKTRHMRAYSRMPELFLGSILMFLSLFNTGNTVSSLIMPAVGVMVWTLFSAHRSGIKVFLFILFMLSYILRFALPYLLLYDRLLLIPLCIIFVLSTIEIWKLCYDKSLWRDETKGGNILKKLVDHL</sequence>
<feature type="transmembrane region" description="Helical" evidence="8">
    <location>
        <begin position="295"/>
        <end position="315"/>
    </location>
</feature>
<comment type="subcellular location">
    <subcellularLocation>
        <location evidence="1">Cell membrane</location>
        <topology evidence="1">Multi-pass membrane protein</topology>
    </subcellularLocation>
</comment>
<keyword evidence="4 8" id="KW-0812">Transmembrane</keyword>
<organism evidence="9 10">
    <name type="scientific">Porphyromonas canoris</name>
    <dbReference type="NCBI Taxonomy" id="36875"/>
    <lineage>
        <taxon>Bacteria</taxon>
        <taxon>Pseudomonadati</taxon>
        <taxon>Bacteroidota</taxon>
        <taxon>Bacteroidia</taxon>
        <taxon>Bacteroidales</taxon>
        <taxon>Porphyromonadaceae</taxon>
        <taxon>Porphyromonas</taxon>
    </lineage>
</organism>
<evidence type="ECO:0000256" key="7">
    <source>
        <dbReference type="ARBA" id="ARBA00024033"/>
    </source>
</evidence>
<comment type="caution">
    <text evidence="9">The sequence shown here is derived from an EMBL/GenBank/DDBJ whole genome shotgun (WGS) entry which is preliminary data.</text>
</comment>
<feature type="transmembrane region" description="Helical" evidence="8">
    <location>
        <begin position="125"/>
        <end position="148"/>
    </location>
</feature>
<protein>
    <submittedName>
        <fullName evidence="9">Uncharacterized protein</fullName>
    </submittedName>
</protein>
<dbReference type="EMBL" id="JQZV01000013">
    <property type="protein sequence ID" value="KGN91784.1"/>
    <property type="molecule type" value="Genomic_DNA"/>
</dbReference>
<keyword evidence="3" id="KW-0808">Transferase</keyword>
<evidence type="ECO:0000256" key="8">
    <source>
        <dbReference type="SAM" id="Phobius"/>
    </source>
</evidence>
<evidence type="ECO:0000256" key="6">
    <source>
        <dbReference type="ARBA" id="ARBA00023136"/>
    </source>
</evidence>
<feature type="transmembrane region" description="Helical" evidence="8">
    <location>
        <begin position="194"/>
        <end position="212"/>
    </location>
</feature>
<dbReference type="InterPro" id="IPR018584">
    <property type="entry name" value="GT87"/>
</dbReference>
<keyword evidence="2" id="KW-1003">Cell membrane</keyword>
<reference evidence="9 10" key="1">
    <citation type="submission" date="2014-08" db="EMBL/GenBank/DDBJ databases">
        <title>Porphyromonas canoris strain:OH2762 Genome sequencing.</title>
        <authorList>
            <person name="Wallis C."/>
            <person name="Deusch O."/>
            <person name="O'Flynn C."/>
            <person name="Davis I."/>
            <person name="Jospin G."/>
            <person name="Darling A.E."/>
            <person name="Coil D.A."/>
            <person name="Alexiev A."/>
            <person name="Horsfall A."/>
            <person name="Kirkwood N."/>
            <person name="Harris S."/>
            <person name="Eisen J.A."/>
        </authorList>
    </citation>
    <scope>NUCLEOTIDE SEQUENCE [LARGE SCALE GENOMIC DNA]</scope>
    <source>
        <strain evidence="10">COT-108 OH2762</strain>
    </source>
</reference>
<proteinExistence type="inferred from homology"/>
<evidence type="ECO:0000256" key="3">
    <source>
        <dbReference type="ARBA" id="ARBA00022679"/>
    </source>
</evidence>
<feature type="transmembrane region" description="Helical" evidence="8">
    <location>
        <begin position="219"/>
        <end position="238"/>
    </location>
</feature>